<comment type="caution">
    <text evidence="1">The sequence shown here is derived from an EMBL/GenBank/DDBJ whole genome shotgun (WGS) entry which is preliminary data.</text>
</comment>
<dbReference type="PANTHER" id="PTHR42808:SF4">
    <property type="entry name" value="SHORT CHAIN DEHYDROGENASE"/>
    <property type="match status" value="1"/>
</dbReference>
<dbReference type="Proteomes" id="UP001515480">
    <property type="component" value="Unassembled WGS sequence"/>
</dbReference>
<dbReference type="PANTHER" id="PTHR42808">
    <property type="entry name" value="HYDROXYSTEROID DEHYDROGENASE-LIKE PROTEIN 2"/>
    <property type="match status" value="1"/>
</dbReference>
<protein>
    <recommendedName>
        <fullName evidence="3">Short chain dehydrogenase</fullName>
    </recommendedName>
</protein>
<dbReference type="InterPro" id="IPR036291">
    <property type="entry name" value="NAD(P)-bd_dom_sf"/>
</dbReference>
<evidence type="ECO:0000313" key="1">
    <source>
        <dbReference type="EMBL" id="KAL1525266.1"/>
    </source>
</evidence>
<dbReference type="SUPFAM" id="SSF51735">
    <property type="entry name" value="NAD(P)-binding Rossmann-fold domains"/>
    <property type="match status" value="1"/>
</dbReference>
<dbReference type="Gene3D" id="3.40.50.720">
    <property type="entry name" value="NAD(P)-binding Rossmann-like Domain"/>
    <property type="match status" value="1"/>
</dbReference>
<dbReference type="PRINTS" id="PR00081">
    <property type="entry name" value="GDHRDH"/>
</dbReference>
<reference evidence="1 2" key="1">
    <citation type="journal article" date="2024" name="Science">
        <title>Giant polyketide synthase enzymes in the biosynthesis of giant marine polyether toxins.</title>
        <authorList>
            <person name="Fallon T.R."/>
            <person name="Shende V.V."/>
            <person name="Wierzbicki I.H."/>
            <person name="Pendleton A.L."/>
            <person name="Watervoot N.F."/>
            <person name="Auber R.P."/>
            <person name="Gonzalez D.J."/>
            <person name="Wisecaver J.H."/>
            <person name="Moore B.S."/>
        </authorList>
    </citation>
    <scope>NUCLEOTIDE SEQUENCE [LARGE SCALE GENOMIC DNA]</scope>
    <source>
        <strain evidence="1 2">12B1</strain>
    </source>
</reference>
<dbReference type="PROSITE" id="PS00061">
    <property type="entry name" value="ADH_SHORT"/>
    <property type="match status" value="1"/>
</dbReference>
<dbReference type="AlphaFoldDB" id="A0AB34JWC3"/>
<accession>A0AB34JWC3</accession>
<proteinExistence type="predicted"/>
<dbReference type="InterPro" id="IPR002347">
    <property type="entry name" value="SDR_fam"/>
</dbReference>
<dbReference type="InterPro" id="IPR051935">
    <property type="entry name" value="HSDL2"/>
</dbReference>
<gene>
    <name evidence="1" type="ORF">AB1Y20_020131</name>
</gene>
<dbReference type="InterPro" id="IPR020904">
    <property type="entry name" value="Sc_DH/Rdtase_CS"/>
</dbReference>
<evidence type="ECO:0000313" key="2">
    <source>
        <dbReference type="Proteomes" id="UP001515480"/>
    </source>
</evidence>
<dbReference type="Pfam" id="PF00106">
    <property type="entry name" value="adh_short"/>
    <property type="match status" value="1"/>
</dbReference>
<name>A0AB34JWC3_PRYPA</name>
<dbReference type="EMBL" id="JBGBPQ010000004">
    <property type="protein sequence ID" value="KAL1525266.1"/>
    <property type="molecule type" value="Genomic_DNA"/>
</dbReference>
<sequence>MSLAGRVAIVTGASRGIGRECVLALAREGCHVVLVAKSTAPQPQLPGSLYTVAAEVEALGAQALPFPLDLRDAERCADCVRAAIERWGRVDILVNNASALWWHSIVDTPLKKYDLITSINTRGAFAMTQACLPHMRRQGFGRVVTMSPPVSSDVRLFDAKTAYNISKMGMTMVALGVAAEGRKFGVSANSLWPATVVESFASINFKLGEPSNWRKATILSDCVVKLACEPDDFTGHMLIDDEYLRARHGYTDGDFVKYRVDPNVEPPRLLAETSAEWSADFKRGDVKKVAQDATGAKTSKL</sequence>
<evidence type="ECO:0008006" key="3">
    <source>
        <dbReference type="Google" id="ProtNLM"/>
    </source>
</evidence>
<dbReference type="NCBIfam" id="NF006133">
    <property type="entry name" value="PRK08278.1"/>
    <property type="match status" value="1"/>
</dbReference>
<organism evidence="1 2">
    <name type="scientific">Prymnesium parvum</name>
    <name type="common">Toxic golden alga</name>
    <dbReference type="NCBI Taxonomy" id="97485"/>
    <lineage>
        <taxon>Eukaryota</taxon>
        <taxon>Haptista</taxon>
        <taxon>Haptophyta</taxon>
        <taxon>Prymnesiophyceae</taxon>
        <taxon>Prymnesiales</taxon>
        <taxon>Prymnesiaceae</taxon>
        <taxon>Prymnesium</taxon>
    </lineage>
</organism>
<keyword evidence="2" id="KW-1185">Reference proteome</keyword>